<evidence type="ECO:0008006" key="3">
    <source>
        <dbReference type="Google" id="ProtNLM"/>
    </source>
</evidence>
<reference evidence="2" key="1">
    <citation type="journal article" date="2019" name="Int. J. Syst. Evol. Microbiol.">
        <title>The Global Catalogue of Microorganisms (GCM) 10K type strain sequencing project: providing services to taxonomists for standard genome sequencing and annotation.</title>
        <authorList>
            <consortium name="The Broad Institute Genomics Platform"/>
            <consortium name="The Broad Institute Genome Sequencing Center for Infectious Disease"/>
            <person name="Wu L."/>
            <person name="Ma J."/>
        </authorList>
    </citation>
    <scope>NUCLEOTIDE SEQUENCE [LARGE SCALE GENOMIC DNA]</scope>
    <source>
        <strain evidence="2">CGMCC 4.7645</strain>
    </source>
</reference>
<accession>A0ABW5G6X0</accession>
<comment type="caution">
    <text evidence="1">The sequence shown here is derived from an EMBL/GenBank/DDBJ whole genome shotgun (WGS) entry which is preliminary data.</text>
</comment>
<proteinExistence type="predicted"/>
<protein>
    <recommendedName>
        <fullName evidence="3">Transcriptional regulator</fullName>
    </recommendedName>
</protein>
<dbReference type="RefSeq" id="WP_378271867.1">
    <property type="nucleotide sequence ID" value="NZ_JBHUKR010000030.1"/>
</dbReference>
<gene>
    <name evidence="1" type="ORF">ACFSXZ_40685</name>
</gene>
<sequence>MNEQPAADDDLMLALGHKLAKTALDTLMSSLGENLLGAAEVKGMLEEKRGNEISRQRVDQITRAKGFPQPVVRLAMGPVWWKPDVAQYIDAERRPGRPRKGVA</sequence>
<organism evidence="1 2">
    <name type="scientific">Amycolatopsis pigmentata</name>
    <dbReference type="NCBI Taxonomy" id="450801"/>
    <lineage>
        <taxon>Bacteria</taxon>
        <taxon>Bacillati</taxon>
        <taxon>Actinomycetota</taxon>
        <taxon>Actinomycetes</taxon>
        <taxon>Pseudonocardiales</taxon>
        <taxon>Pseudonocardiaceae</taxon>
        <taxon>Amycolatopsis</taxon>
    </lineage>
</organism>
<evidence type="ECO:0000313" key="1">
    <source>
        <dbReference type="EMBL" id="MFD2422659.1"/>
    </source>
</evidence>
<evidence type="ECO:0000313" key="2">
    <source>
        <dbReference type="Proteomes" id="UP001597417"/>
    </source>
</evidence>
<dbReference type="Proteomes" id="UP001597417">
    <property type="component" value="Unassembled WGS sequence"/>
</dbReference>
<dbReference type="EMBL" id="JBHUKR010000030">
    <property type="protein sequence ID" value="MFD2422659.1"/>
    <property type="molecule type" value="Genomic_DNA"/>
</dbReference>
<name>A0ABW5G6X0_9PSEU</name>
<keyword evidence="2" id="KW-1185">Reference proteome</keyword>